<sequence length="82" mass="9081">MPSSTLSVAVPYRSPLETFVACAHEMLDPATPEAARRRAEPRLLAVLPALQALGVFELFAIRDPALAEMVRDELEARRQRHG</sequence>
<keyword evidence="2" id="KW-1185">Reference proteome</keyword>
<protein>
    <submittedName>
        <fullName evidence="1">Uncharacterized protein</fullName>
    </submittedName>
</protein>
<comment type="caution">
    <text evidence="1">The sequence shown here is derived from an EMBL/GenBank/DDBJ whole genome shotgun (WGS) entry which is preliminary data.</text>
</comment>
<reference evidence="1 2" key="1">
    <citation type="submission" date="2024-07" db="EMBL/GenBank/DDBJ databases">
        <title>Molecular mechanisms and environmental adaptations of flagellar loss and biofilm growth of Rhodanobacter under environmental stress.</title>
        <authorList>
            <person name="Chen M."/>
        </authorList>
    </citation>
    <scope>NUCLEOTIDE SEQUENCE [LARGE SCALE GENOMIC DNA]</scope>
    <source>
        <strain evidence="1 2">RS22</strain>
    </source>
</reference>
<proteinExistence type="predicted"/>
<evidence type="ECO:0000313" key="2">
    <source>
        <dbReference type="Proteomes" id="UP001562159"/>
    </source>
</evidence>
<dbReference type="Proteomes" id="UP001562159">
    <property type="component" value="Unassembled WGS sequence"/>
</dbReference>
<gene>
    <name evidence="1" type="ORF">AB7878_08445</name>
</gene>
<organism evidence="1 2">
    <name type="scientific">Rhodanobacter humi</name>
    <dbReference type="NCBI Taxonomy" id="1888173"/>
    <lineage>
        <taxon>Bacteria</taxon>
        <taxon>Pseudomonadati</taxon>
        <taxon>Pseudomonadota</taxon>
        <taxon>Gammaproteobacteria</taxon>
        <taxon>Lysobacterales</taxon>
        <taxon>Rhodanobacteraceae</taxon>
        <taxon>Rhodanobacter</taxon>
    </lineage>
</organism>
<dbReference type="EMBL" id="JBGBPY010000001">
    <property type="protein sequence ID" value="MEY2182446.1"/>
    <property type="molecule type" value="Genomic_DNA"/>
</dbReference>
<accession>A0ABV4APW4</accession>
<evidence type="ECO:0000313" key="1">
    <source>
        <dbReference type="EMBL" id="MEY2182446.1"/>
    </source>
</evidence>
<name>A0ABV4APW4_9GAMM</name>